<dbReference type="Pfam" id="PF22936">
    <property type="entry name" value="Pol_BBD"/>
    <property type="match status" value="1"/>
</dbReference>
<dbReference type="RefSeq" id="XP_002909900.1">
    <property type="nucleotide sequence ID" value="XM_002909854.1"/>
</dbReference>
<gene>
    <name evidence="4" type="ORF">PITG_22277</name>
</gene>
<reference evidence="5" key="1">
    <citation type="journal article" date="2009" name="Nature">
        <title>Genome sequence and analysis of the Irish potato famine pathogen Phytophthora infestans.</title>
        <authorList>
            <consortium name="The Broad Institute Genome Sequencing Platform"/>
            <person name="Haas B.J."/>
            <person name="Kamoun S."/>
            <person name="Zody M.C."/>
            <person name="Jiang R.H."/>
            <person name="Handsaker R.E."/>
            <person name="Cano L.M."/>
            <person name="Grabherr M."/>
            <person name="Kodira C.D."/>
            <person name="Raffaele S."/>
            <person name="Torto-Alalibo T."/>
            <person name="Bozkurt T.O."/>
            <person name="Ah-Fong A.M."/>
            <person name="Alvarado L."/>
            <person name="Anderson V.L."/>
            <person name="Armstrong M.R."/>
            <person name="Avrova A."/>
            <person name="Baxter L."/>
            <person name="Beynon J."/>
            <person name="Boevink P.C."/>
            <person name="Bollmann S.R."/>
            <person name="Bos J.I."/>
            <person name="Bulone V."/>
            <person name="Cai G."/>
            <person name="Cakir C."/>
            <person name="Carrington J.C."/>
            <person name="Chawner M."/>
            <person name="Conti L."/>
            <person name="Costanzo S."/>
            <person name="Ewan R."/>
            <person name="Fahlgren N."/>
            <person name="Fischbach M.A."/>
            <person name="Fugelstad J."/>
            <person name="Gilroy E.M."/>
            <person name="Gnerre S."/>
            <person name="Green P.J."/>
            <person name="Grenville-Briggs L.J."/>
            <person name="Griffith J."/>
            <person name="Grunwald N.J."/>
            <person name="Horn K."/>
            <person name="Horner N.R."/>
            <person name="Hu C.H."/>
            <person name="Huitema E."/>
            <person name="Jeong D.H."/>
            <person name="Jones A.M."/>
            <person name="Jones J.D."/>
            <person name="Jones R.W."/>
            <person name="Karlsson E.K."/>
            <person name="Kunjeti S.G."/>
            <person name="Lamour K."/>
            <person name="Liu Z."/>
            <person name="Ma L."/>
            <person name="Maclean D."/>
            <person name="Chibucos M.C."/>
            <person name="McDonald H."/>
            <person name="McWalters J."/>
            <person name="Meijer H.J."/>
            <person name="Morgan W."/>
            <person name="Morris P.F."/>
            <person name="Munro C.A."/>
            <person name="O'Neill K."/>
            <person name="Ospina-Giraldo M."/>
            <person name="Pinzon A."/>
            <person name="Pritchard L."/>
            <person name="Ramsahoye B."/>
            <person name="Ren Q."/>
            <person name="Restrepo S."/>
            <person name="Roy S."/>
            <person name="Sadanandom A."/>
            <person name="Savidor A."/>
            <person name="Schornack S."/>
            <person name="Schwartz D.C."/>
            <person name="Schumann U.D."/>
            <person name="Schwessinger B."/>
            <person name="Seyer L."/>
            <person name="Sharpe T."/>
            <person name="Silvar C."/>
            <person name="Song J."/>
            <person name="Studholme D.J."/>
            <person name="Sykes S."/>
            <person name="Thines M."/>
            <person name="van de Vondervoort P.J."/>
            <person name="Phuntumart V."/>
            <person name="Wawra S."/>
            <person name="Weide R."/>
            <person name="Win J."/>
            <person name="Young C."/>
            <person name="Zhou S."/>
            <person name="Fry W."/>
            <person name="Meyers B.C."/>
            <person name="van West P."/>
            <person name="Ristaino J."/>
            <person name="Govers F."/>
            <person name="Birch P.R."/>
            <person name="Whisson S.C."/>
            <person name="Judelson H.S."/>
            <person name="Nusbaum C."/>
        </authorList>
    </citation>
    <scope>NUCLEOTIDE SEQUENCE [LARGE SCALE GENOMIC DNA]</scope>
    <source>
        <strain evidence="5">T30-4</strain>
    </source>
</reference>
<evidence type="ECO:0000256" key="1">
    <source>
        <dbReference type="PROSITE-ProRule" id="PRU00047"/>
    </source>
</evidence>
<feature type="compositionally biased region" description="Basic and acidic residues" evidence="2">
    <location>
        <begin position="124"/>
        <end position="138"/>
    </location>
</feature>
<evidence type="ECO:0000256" key="2">
    <source>
        <dbReference type="SAM" id="MobiDB-lite"/>
    </source>
</evidence>
<dbReference type="VEuPathDB" id="FungiDB:PITG_22277"/>
<dbReference type="EMBL" id="GG689608">
    <property type="protein sequence ID" value="EEY58779.1"/>
    <property type="molecule type" value="Genomic_DNA"/>
</dbReference>
<organism evidence="4 5">
    <name type="scientific">Phytophthora infestans (strain T30-4)</name>
    <name type="common">Potato late blight agent</name>
    <dbReference type="NCBI Taxonomy" id="403677"/>
    <lineage>
        <taxon>Eukaryota</taxon>
        <taxon>Sar</taxon>
        <taxon>Stramenopiles</taxon>
        <taxon>Oomycota</taxon>
        <taxon>Peronosporomycetes</taxon>
        <taxon>Peronosporales</taxon>
        <taxon>Peronosporaceae</taxon>
        <taxon>Phytophthora</taxon>
    </lineage>
</organism>
<keyword evidence="1" id="KW-0479">Metal-binding</keyword>
<dbReference type="InterPro" id="IPR054722">
    <property type="entry name" value="PolX-like_BBD"/>
</dbReference>
<protein>
    <recommendedName>
        <fullName evidence="3">CCHC-type domain-containing protein</fullName>
    </recommendedName>
</protein>
<evidence type="ECO:0000259" key="3">
    <source>
        <dbReference type="PROSITE" id="PS50158"/>
    </source>
</evidence>
<evidence type="ECO:0000313" key="5">
    <source>
        <dbReference type="Proteomes" id="UP000006643"/>
    </source>
</evidence>
<name>D0RM30_PHYIT</name>
<dbReference type="InterPro" id="IPR001878">
    <property type="entry name" value="Znf_CCHC"/>
</dbReference>
<dbReference type="Proteomes" id="UP000006643">
    <property type="component" value="Unassembled WGS sequence"/>
</dbReference>
<dbReference type="InParanoid" id="D0RM30"/>
<proteinExistence type="predicted"/>
<feature type="domain" description="CCHC-type" evidence="3">
    <location>
        <begin position="164"/>
        <end position="180"/>
    </location>
</feature>
<dbReference type="eggNOG" id="KOG0017">
    <property type="taxonomic scope" value="Eukaryota"/>
</dbReference>
<dbReference type="STRING" id="403677.D0RM30"/>
<keyword evidence="1" id="KW-0863">Zinc-finger</keyword>
<dbReference type="InterPro" id="IPR036875">
    <property type="entry name" value="Znf_CCHC_sf"/>
</dbReference>
<keyword evidence="5" id="KW-1185">Reference proteome</keyword>
<dbReference type="Gene3D" id="4.10.60.10">
    <property type="entry name" value="Zinc finger, CCHC-type"/>
    <property type="match status" value="1"/>
</dbReference>
<accession>D0RM30</accession>
<feature type="compositionally biased region" description="Basic and acidic residues" evidence="2">
    <location>
        <begin position="146"/>
        <end position="157"/>
    </location>
</feature>
<dbReference type="OrthoDB" id="123769at2759"/>
<sequence>MSGGDWSEEFRILALNGKMDGSALVYFERMLPLWTAESPTLEHVMNRMLVPTWAEHFQYLTYVAERSGCSDLHVIQCLCKSAPGYLQSAMLTRLNSQRMDHLQQATELVAFAIEYEASMGKYERSRSQGGRGNREHGRFHGSNRGVHGERGQETVSRVDDTDTRRCYNCNEIGHIARNCPAKKNNGAKEIKLLKNAVDCDDQYRAANGENIRVIKKGSVELKTIVDGREVVVDISDVHYAENLADNIMSYGRLEEKGVYLERHDGKSYMVQQKSGVDWMTRL</sequence>
<feature type="region of interest" description="Disordered" evidence="2">
    <location>
        <begin position="124"/>
        <end position="157"/>
    </location>
</feature>
<dbReference type="SUPFAM" id="SSF57756">
    <property type="entry name" value="Retrovirus zinc finger-like domains"/>
    <property type="match status" value="1"/>
</dbReference>
<dbReference type="AlphaFoldDB" id="D0RM30"/>
<keyword evidence="1" id="KW-0862">Zinc</keyword>
<evidence type="ECO:0000313" key="4">
    <source>
        <dbReference type="EMBL" id="EEY58779.1"/>
    </source>
</evidence>
<dbReference type="HOGENOM" id="CLU_988540_0_0_1"/>
<dbReference type="GO" id="GO:0008270">
    <property type="term" value="F:zinc ion binding"/>
    <property type="evidence" value="ECO:0007669"/>
    <property type="project" value="UniProtKB-KW"/>
</dbReference>
<dbReference type="PROSITE" id="PS50158">
    <property type="entry name" value="ZF_CCHC"/>
    <property type="match status" value="1"/>
</dbReference>
<dbReference type="OMA" id="ADNIMSY"/>
<dbReference type="GeneID" id="9468408"/>
<dbReference type="KEGG" id="pif:PITG_22277"/>
<dbReference type="GO" id="GO:0003676">
    <property type="term" value="F:nucleic acid binding"/>
    <property type="evidence" value="ECO:0007669"/>
    <property type="project" value="InterPro"/>
</dbReference>
<dbReference type="Pfam" id="PF00098">
    <property type="entry name" value="zf-CCHC"/>
    <property type="match status" value="1"/>
</dbReference>
<dbReference type="SMART" id="SM00343">
    <property type="entry name" value="ZnF_C2HC"/>
    <property type="match status" value="1"/>
</dbReference>